<gene>
    <name evidence="2" type="ORF">DM02DRAFT_673438</name>
</gene>
<proteinExistence type="predicted"/>
<dbReference type="PANTHER" id="PTHR38790:SF4">
    <property type="entry name" value="2EXR DOMAIN-CONTAINING PROTEIN"/>
    <property type="match status" value="1"/>
</dbReference>
<dbReference type="AlphaFoldDB" id="A0A2V1DKA8"/>
<dbReference type="InterPro" id="IPR056632">
    <property type="entry name" value="DUF7730"/>
</dbReference>
<sequence length="261" mass="30541">MEIQHQSPLFRLLSPDLRLCIYEMILSDPRRLMHIMIFARDLKLVHSWCHDEDSPLPICQHLCYGHPYIDRDAGGYAAQIDLPGSKDGFVNLLLSCRRIYYEALEILYKNNIFHFRGSPRLLAFHKSIPTAQWQAIRYLHMSTTFKPPWPNEAELWHFPADSWEDWDETCALLNGMQLKSLRFDIAHVPRSPSFPVEEMGDKAMIAILEPLKMLEAENFEVEINFRLSSAVEKYFKDAPFAVVFKKRTLSYSPPRGRIRCR</sequence>
<dbReference type="OrthoDB" id="4757095at2759"/>
<accession>A0A2V1DKA8</accession>
<evidence type="ECO:0000313" key="3">
    <source>
        <dbReference type="Proteomes" id="UP000244855"/>
    </source>
</evidence>
<dbReference type="STRING" id="97972.A0A2V1DKA8"/>
<organism evidence="2 3">
    <name type="scientific">Periconia macrospinosa</name>
    <dbReference type="NCBI Taxonomy" id="97972"/>
    <lineage>
        <taxon>Eukaryota</taxon>
        <taxon>Fungi</taxon>
        <taxon>Dikarya</taxon>
        <taxon>Ascomycota</taxon>
        <taxon>Pezizomycotina</taxon>
        <taxon>Dothideomycetes</taxon>
        <taxon>Pleosporomycetidae</taxon>
        <taxon>Pleosporales</taxon>
        <taxon>Massarineae</taxon>
        <taxon>Periconiaceae</taxon>
        <taxon>Periconia</taxon>
    </lineage>
</organism>
<evidence type="ECO:0000259" key="1">
    <source>
        <dbReference type="Pfam" id="PF24864"/>
    </source>
</evidence>
<dbReference type="Proteomes" id="UP000244855">
    <property type="component" value="Unassembled WGS sequence"/>
</dbReference>
<dbReference type="EMBL" id="KZ805415">
    <property type="protein sequence ID" value="PVH98355.1"/>
    <property type="molecule type" value="Genomic_DNA"/>
</dbReference>
<protein>
    <recommendedName>
        <fullName evidence="1">DUF7730 domain-containing protein</fullName>
    </recommendedName>
</protein>
<evidence type="ECO:0000313" key="2">
    <source>
        <dbReference type="EMBL" id="PVH98355.1"/>
    </source>
</evidence>
<name>A0A2V1DKA8_9PLEO</name>
<dbReference type="PANTHER" id="PTHR38790">
    <property type="entry name" value="2EXR DOMAIN-CONTAINING PROTEIN-RELATED"/>
    <property type="match status" value="1"/>
</dbReference>
<reference evidence="2 3" key="1">
    <citation type="journal article" date="2018" name="Sci. Rep.">
        <title>Comparative genomics provides insights into the lifestyle and reveals functional heterogeneity of dark septate endophytic fungi.</title>
        <authorList>
            <person name="Knapp D.G."/>
            <person name="Nemeth J.B."/>
            <person name="Barry K."/>
            <person name="Hainaut M."/>
            <person name="Henrissat B."/>
            <person name="Johnson J."/>
            <person name="Kuo A."/>
            <person name="Lim J.H.P."/>
            <person name="Lipzen A."/>
            <person name="Nolan M."/>
            <person name="Ohm R.A."/>
            <person name="Tamas L."/>
            <person name="Grigoriev I.V."/>
            <person name="Spatafora J.W."/>
            <person name="Nagy L.G."/>
            <person name="Kovacs G.M."/>
        </authorList>
    </citation>
    <scope>NUCLEOTIDE SEQUENCE [LARGE SCALE GENOMIC DNA]</scope>
    <source>
        <strain evidence="2 3">DSE2036</strain>
    </source>
</reference>
<keyword evidence="3" id="KW-1185">Reference proteome</keyword>
<feature type="domain" description="DUF7730" evidence="1">
    <location>
        <begin position="4"/>
        <end position="224"/>
    </location>
</feature>
<dbReference type="Pfam" id="PF24864">
    <property type="entry name" value="DUF7730"/>
    <property type="match status" value="1"/>
</dbReference>